<dbReference type="Proteomes" id="UP000499080">
    <property type="component" value="Unassembled WGS sequence"/>
</dbReference>
<evidence type="ECO:0000313" key="2">
    <source>
        <dbReference type="Proteomes" id="UP000499080"/>
    </source>
</evidence>
<reference evidence="1 2" key="1">
    <citation type="journal article" date="2019" name="Sci. Rep.">
        <title>Orb-weaving spider Araneus ventricosus genome elucidates the spidroin gene catalogue.</title>
        <authorList>
            <person name="Kono N."/>
            <person name="Nakamura H."/>
            <person name="Ohtoshi R."/>
            <person name="Moran D.A.P."/>
            <person name="Shinohara A."/>
            <person name="Yoshida Y."/>
            <person name="Fujiwara M."/>
            <person name="Mori M."/>
            <person name="Tomita M."/>
            <person name="Arakawa K."/>
        </authorList>
    </citation>
    <scope>NUCLEOTIDE SEQUENCE [LARGE SCALE GENOMIC DNA]</scope>
</reference>
<sequence>MIRKINKQFPAGDFELIAHVLDPYRIYANFSTRARHNTRLGRLCVASLTKKRSSSRCTSLETVEGSETSLYVDSCTTKSLIESFAKDVARKQSLRSKKFKWR</sequence>
<name>A0A4Y2JP57_ARAVE</name>
<proteinExistence type="predicted"/>
<dbReference type="EMBL" id="BGPR01003728">
    <property type="protein sequence ID" value="GBM91724.1"/>
    <property type="molecule type" value="Genomic_DNA"/>
</dbReference>
<dbReference type="AlphaFoldDB" id="A0A4Y2JP57"/>
<evidence type="ECO:0000313" key="1">
    <source>
        <dbReference type="EMBL" id="GBM91724.1"/>
    </source>
</evidence>
<keyword evidence="2" id="KW-1185">Reference proteome</keyword>
<gene>
    <name evidence="1" type="ORF">AVEN_104302_1</name>
</gene>
<accession>A0A4Y2JP57</accession>
<comment type="caution">
    <text evidence="1">The sequence shown here is derived from an EMBL/GenBank/DDBJ whole genome shotgun (WGS) entry which is preliminary data.</text>
</comment>
<organism evidence="1 2">
    <name type="scientific">Araneus ventricosus</name>
    <name type="common">Orbweaver spider</name>
    <name type="synonym">Epeira ventricosa</name>
    <dbReference type="NCBI Taxonomy" id="182803"/>
    <lineage>
        <taxon>Eukaryota</taxon>
        <taxon>Metazoa</taxon>
        <taxon>Ecdysozoa</taxon>
        <taxon>Arthropoda</taxon>
        <taxon>Chelicerata</taxon>
        <taxon>Arachnida</taxon>
        <taxon>Araneae</taxon>
        <taxon>Araneomorphae</taxon>
        <taxon>Entelegynae</taxon>
        <taxon>Araneoidea</taxon>
        <taxon>Araneidae</taxon>
        <taxon>Araneus</taxon>
    </lineage>
</organism>
<protein>
    <submittedName>
        <fullName evidence="1">Uncharacterized protein</fullName>
    </submittedName>
</protein>